<evidence type="ECO:0000313" key="2">
    <source>
        <dbReference type="EMBL" id="TKG28990.1"/>
    </source>
</evidence>
<dbReference type="EMBL" id="SYVV01000037">
    <property type="protein sequence ID" value="TKG28990.1"/>
    <property type="molecule type" value="Genomic_DNA"/>
</dbReference>
<name>A0A2N7NN99_9VIBR</name>
<accession>A0A2N7NN99</accession>
<dbReference type="SUPFAM" id="SSF52540">
    <property type="entry name" value="P-loop containing nucleoside triphosphate hydrolases"/>
    <property type="match status" value="1"/>
</dbReference>
<dbReference type="InterPro" id="IPR027417">
    <property type="entry name" value="P-loop_NTPase"/>
</dbReference>
<dbReference type="Gene3D" id="3.40.50.300">
    <property type="entry name" value="P-loop containing nucleotide triphosphate hydrolases"/>
    <property type="match status" value="1"/>
</dbReference>
<gene>
    <name evidence="1" type="ORF">BCS92_05100</name>
    <name evidence="2" type="ORF">FC057_20100</name>
</gene>
<organism evidence="1 3">
    <name type="scientific">Vibrio tasmaniensis</name>
    <dbReference type="NCBI Taxonomy" id="212663"/>
    <lineage>
        <taxon>Bacteria</taxon>
        <taxon>Pseudomonadati</taxon>
        <taxon>Pseudomonadota</taxon>
        <taxon>Gammaproteobacteria</taxon>
        <taxon>Vibrionales</taxon>
        <taxon>Vibrionaceae</taxon>
        <taxon>Vibrio</taxon>
    </lineage>
</organism>
<comment type="caution">
    <text evidence="1">The sequence shown here is derived from an EMBL/GenBank/DDBJ whole genome shotgun (WGS) entry which is preliminary data.</text>
</comment>
<dbReference type="EMBL" id="MDBP01000014">
    <property type="protein sequence ID" value="PMP17785.1"/>
    <property type="molecule type" value="Genomic_DNA"/>
</dbReference>
<dbReference type="Proteomes" id="UP000235579">
    <property type="component" value="Unassembled WGS sequence"/>
</dbReference>
<protein>
    <submittedName>
        <fullName evidence="1">Uncharacterized protein</fullName>
    </submittedName>
</protein>
<reference evidence="3" key="1">
    <citation type="submission" date="2016-07" db="EMBL/GenBank/DDBJ databases">
        <title>Nontailed viruses are major unrecognized killers of bacteria in the ocean.</title>
        <authorList>
            <person name="Kauffman K."/>
            <person name="Hussain F."/>
            <person name="Yang J."/>
            <person name="Arevalo P."/>
            <person name="Brown J."/>
            <person name="Cutler M."/>
            <person name="Kelly L."/>
            <person name="Polz M.F."/>
        </authorList>
    </citation>
    <scope>NUCLEOTIDE SEQUENCE [LARGE SCALE GENOMIC DNA]</scope>
    <source>
        <strain evidence="3">10N.222.48.A2</strain>
    </source>
</reference>
<evidence type="ECO:0000313" key="3">
    <source>
        <dbReference type="Proteomes" id="UP000235579"/>
    </source>
</evidence>
<dbReference type="RefSeq" id="WP_102257432.1">
    <property type="nucleotide sequence ID" value="NZ_MDBG01000173.1"/>
</dbReference>
<evidence type="ECO:0000313" key="1">
    <source>
        <dbReference type="EMBL" id="PMP17785.1"/>
    </source>
</evidence>
<reference evidence="2 4" key="4">
    <citation type="submission" date="2019-04" db="EMBL/GenBank/DDBJ databases">
        <title>A reverse ecology approach based on a biological definition of microbial populations.</title>
        <authorList>
            <person name="Arevalo P."/>
            <person name="Vaninsberghe D."/>
            <person name="Elsherbini J."/>
            <person name="Gore J."/>
            <person name="Polz M."/>
        </authorList>
    </citation>
    <scope>NUCLEOTIDE SEQUENCE [LARGE SCALE GENOMIC DNA]</scope>
    <source>
        <strain evidence="2 4">10N.222.45.A8</strain>
    </source>
</reference>
<reference evidence="1" key="3">
    <citation type="journal article" date="2018" name="Nature">
        <title>A major lineage of non-tailed dsDNA viruses as unrecognized killers of marine bacteria.</title>
        <authorList>
            <person name="Kauffman K.M."/>
            <person name="Hussain F.A."/>
            <person name="Yang J."/>
            <person name="Arevalo P."/>
            <person name="Brown J.M."/>
            <person name="Chang W.K."/>
            <person name="VanInsberghe D."/>
            <person name="Elsherbini J."/>
            <person name="Sharma R.S."/>
            <person name="Cutler M.B."/>
            <person name="Kelly L."/>
            <person name="Polz M.F."/>
        </authorList>
    </citation>
    <scope>NUCLEOTIDE SEQUENCE</scope>
    <source>
        <strain evidence="1">10N.222.48.A2</strain>
    </source>
</reference>
<dbReference type="AlphaFoldDB" id="A0A2N7NN99"/>
<proteinExistence type="predicted"/>
<evidence type="ECO:0000313" key="4">
    <source>
        <dbReference type="Proteomes" id="UP000308018"/>
    </source>
</evidence>
<sequence>MTGKYERYKVIPVAIMDMAEKIGMPISRVSEIKEDVTKEILRTWHTRGSDKSQDEMVEVAWKKLFGFSYVNKSDLIKGSYLKGPPGQGKTTVFKAALKDISNALGVKLYIDPDLHAKPEKNDIVAVVSQLGGAISPSTIQGVPTTENGQTMYCPPSRIAKMVDKKFRFLLLDDLDNANDGVKSVAMPVVQDKQLNDIKLGDSCYVCVTGNLGEIDGTNTGRDSAALLNRAKVRLACDTLGDFLERGDARFQDEIGMGFIDEFLMDNPESFYPAVEKKYRGQRPTSRKWDDLINDMRNVLEEHDQQIKEGMTPKPIMPKLSTLLPGHVGNKVGQQLIVFYTNALTLARPAAMELLSKGELSDSMRESLHDSFSQGFDSKSESLSRGFLKQVQRGVFNEMKKYTNFQPVSKEEQMEASKALFQSADKIAKAAFTTGLVSGGKLNIIANTYHNLLVDLVDHSKQENDNSGMFGRTNDKGTYIPSSLLTNLLTKSAEKYGKDYPHGEALLNVGNDKKTKTALESAIIDPLTYLDNIKDMQDQLANEMTM</sequence>
<reference evidence="1" key="2">
    <citation type="submission" date="2016-07" db="EMBL/GenBank/DDBJ databases">
        <authorList>
            <person name="Wan K."/>
            <person name="Booth B."/>
            <person name="Spirohn K."/>
            <person name="Hao T."/>
            <person name="Hu Y."/>
            <person name="Calderwood M."/>
            <person name="Hill D."/>
            <person name="Mohr S."/>
            <person name="Vidal M."/>
            <person name="Celniker S."/>
            <person name="Perrimon N."/>
        </authorList>
    </citation>
    <scope>NUCLEOTIDE SEQUENCE</scope>
    <source>
        <strain evidence="1">10N.222.48.A2</strain>
    </source>
</reference>
<dbReference type="Proteomes" id="UP000308018">
    <property type="component" value="Unassembled WGS sequence"/>
</dbReference>